<dbReference type="Proteomes" id="UP000234881">
    <property type="component" value="Unassembled WGS sequence"/>
</dbReference>
<dbReference type="AlphaFoldDB" id="A0A2N5XX72"/>
<keyword evidence="2" id="KW-1185">Reference proteome</keyword>
<dbReference type="RefSeq" id="WP_101532171.1">
    <property type="nucleotide sequence ID" value="NZ_PKUQ01000001.1"/>
</dbReference>
<accession>A0A2N5XX72</accession>
<reference evidence="1 2" key="1">
    <citation type="submission" date="2018-01" db="EMBL/GenBank/DDBJ databases">
        <title>The draft genome sequence of Cohaesibacter sp. H1304.</title>
        <authorList>
            <person name="Wang N.-N."/>
            <person name="Du Z.-J."/>
        </authorList>
    </citation>
    <scope>NUCLEOTIDE SEQUENCE [LARGE SCALE GENOMIC DNA]</scope>
    <source>
        <strain evidence="1 2">H1304</strain>
    </source>
</reference>
<organism evidence="1 2">
    <name type="scientific">Cohaesibacter celericrescens</name>
    <dbReference type="NCBI Taxonomy" id="2067669"/>
    <lineage>
        <taxon>Bacteria</taxon>
        <taxon>Pseudomonadati</taxon>
        <taxon>Pseudomonadota</taxon>
        <taxon>Alphaproteobacteria</taxon>
        <taxon>Hyphomicrobiales</taxon>
        <taxon>Cohaesibacteraceae</taxon>
    </lineage>
</organism>
<sequence>MGNRRKKQTFTPTRRIAVYEVPDQVSGNVFYRAAGPFQNRDIRDSLLTFGELIELRDRVNDLVKAKQQSEVA</sequence>
<protein>
    <submittedName>
        <fullName evidence="1">Uncharacterized protein</fullName>
    </submittedName>
</protein>
<evidence type="ECO:0000313" key="2">
    <source>
        <dbReference type="Proteomes" id="UP000234881"/>
    </source>
</evidence>
<name>A0A2N5XX72_9HYPH</name>
<proteinExistence type="predicted"/>
<evidence type="ECO:0000313" key="1">
    <source>
        <dbReference type="EMBL" id="PLW79089.1"/>
    </source>
</evidence>
<dbReference type="EMBL" id="PKUQ01000001">
    <property type="protein sequence ID" value="PLW79089.1"/>
    <property type="molecule type" value="Genomic_DNA"/>
</dbReference>
<comment type="caution">
    <text evidence="1">The sequence shown here is derived from an EMBL/GenBank/DDBJ whole genome shotgun (WGS) entry which is preliminary data.</text>
</comment>
<gene>
    <name evidence="1" type="ORF">C0081_02330</name>
</gene>